<dbReference type="Proteomes" id="UP001497623">
    <property type="component" value="Unassembled WGS sequence"/>
</dbReference>
<dbReference type="EMBL" id="CAXKWB010001615">
    <property type="protein sequence ID" value="CAL4064944.1"/>
    <property type="molecule type" value="Genomic_DNA"/>
</dbReference>
<sequence>KNKALFSLKAFRNDDGSIDYDPLPLNNTIKVYLPVHNVNSGTQQSTDLYLFPDIMNQLGLTKDEVSQGLIVTDDFSTALAAGLRLHGENYALWEYMPPHTEVFNSKEDIEPYTLYIKQISSMEDLKNDCTLVPEPNTEQDWSNLQDQSLEELEIQLKQNVLNITTKAGNQSQ</sequence>
<protein>
    <submittedName>
        <fullName evidence="1">Uncharacterized protein</fullName>
    </submittedName>
</protein>
<comment type="caution">
    <text evidence="1">The sequence shown here is derived from an EMBL/GenBank/DDBJ whole genome shotgun (WGS) entry which is preliminary data.</text>
</comment>
<dbReference type="AlphaFoldDB" id="A0AAV2PUA9"/>
<accession>A0AAV2PUA9</accession>
<feature type="non-terminal residue" evidence="1">
    <location>
        <position position="1"/>
    </location>
</feature>
<feature type="non-terminal residue" evidence="1">
    <location>
        <position position="172"/>
    </location>
</feature>
<organism evidence="1 2">
    <name type="scientific">Meganyctiphanes norvegica</name>
    <name type="common">Northern krill</name>
    <name type="synonym">Thysanopoda norvegica</name>
    <dbReference type="NCBI Taxonomy" id="48144"/>
    <lineage>
        <taxon>Eukaryota</taxon>
        <taxon>Metazoa</taxon>
        <taxon>Ecdysozoa</taxon>
        <taxon>Arthropoda</taxon>
        <taxon>Crustacea</taxon>
        <taxon>Multicrustacea</taxon>
        <taxon>Malacostraca</taxon>
        <taxon>Eumalacostraca</taxon>
        <taxon>Eucarida</taxon>
        <taxon>Euphausiacea</taxon>
        <taxon>Euphausiidae</taxon>
        <taxon>Meganyctiphanes</taxon>
    </lineage>
</organism>
<evidence type="ECO:0000313" key="1">
    <source>
        <dbReference type="EMBL" id="CAL4064944.1"/>
    </source>
</evidence>
<gene>
    <name evidence="1" type="ORF">MNOR_LOCUS4402</name>
</gene>
<keyword evidence="2" id="KW-1185">Reference proteome</keyword>
<name>A0AAV2PUA9_MEGNR</name>
<evidence type="ECO:0000313" key="2">
    <source>
        <dbReference type="Proteomes" id="UP001497623"/>
    </source>
</evidence>
<proteinExistence type="predicted"/>
<reference evidence="1 2" key="1">
    <citation type="submission" date="2024-05" db="EMBL/GenBank/DDBJ databases">
        <authorList>
            <person name="Wallberg A."/>
        </authorList>
    </citation>
    <scope>NUCLEOTIDE SEQUENCE [LARGE SCALE GENOMIC DNA]</scope>
</reference>